<comment type="caution">
    <text evidence="2">The sequence shown here is derived from an EMBL/GenBank/DDBJ whole genome shotgun (WGS) entry which is preliminary data.</text>
</comment>
<protein>
    <submittedName>
        <fullName evidence="2">Uncharacterized protein</fullName>
    </submittedName>
</protein>
<dbReference type="RefSeq" id="WP_185128864.1">
    <property type="nucleotide sequence ID" value="NZ_JACJVO010000010.1"/>
</dbReference>
<name>A0A7X0SJN5_9BACL</name>
<evidence type="ECO:0000256" key="1">
    <source>
        <dbReference type="SAM" id="Phobius"/>
    </source>
</evidence>
<sequence length="72" mass="8190">MWGVVGVAMVAAVIVWFEVPRQWKQRSWRDLSVFGVILVCASVLLSLESYQVKLPNPLAGIEWVLRSIGRMF</sequence>
<reference evidence="2 3" key="1">
    <citation type="submission" date="2020-08" db="EMBL/GenBank/DDBJ databases">
        <title>Cohnella phylogeny.</title>
        <authorList>
            <person name="Dunlap C."/>
        </authorList>
    </citation>
    <scope>NUCLEOTIDE SEQUENCE [LARGE SCALE GENOMIC DNA]</scope>
    <source>
        <strain evidence="2 3">CBP 2801</strain>
    </source>
</reference>
<evidence type="ECO:0000313" key="2">
    <source>
        <dbReference type="EMBL" id="MBB6731187.1"/>
    </source>
</evidence>
<keyword evidence="1" id="KW-0812">Transmembrane</keyword>
<dbReference type="EMBL" id="JACJVO010000010">
    <property type="protein sequence ID" value="MBB6731187.1"/>
    <property type="molecule type" value="Genomic_DNA"/>
</dbReference>
<organism evidence="2 3">
    <name type="scientific">Cohnella zeiphila</name>
    <dbReference type="NCBI Taxonomy" id="2761120"/>
    <lineage>
        <taxon>Bacteria</taxon>
        <taxon>Bacillati</taxon>
        <taxon>Bacillota</taxon>
        <taxon>Bacilli</taxon>
        <taxon>Bacillales</taxon>
        <taxon>Paenibacillaceae</taxon>
        <taxon>Cohnella</taxon>
    </lineage>
</organism>
<keyword evidence="1" id="KW-0472">Membrane</keyword>
<proteinExistence type="predicted"/>
<evidence type="ECO:0000313" key="3">
    <source>
        <dbReference type="Proteomes" id="UP000564644"/>
    </source>
</evidence>
<keyword evidence="1" id="KW-1133">Transmembrane helix</keyword>
<dbReference type="AlphaFoldDB" id="A0A7X0SJN5"/>
<dbReference type="Proteomes" id="UP000564644">
    <property type="component" value="Unassembled WGS sequence"/>
</dbReference>
<gene>
    <name evidence="2" type="ORF">H7C18_09740</name>
</gene>
<feature type="transmembrane region" description="Helical" evidence="1">
    <location>
        <begin position="31"/>
        <end position="47"/>
    </location>
</feature>
<keyword evidence="3" id="KW-1185">Reference proteome</keyword>
<accession>A0A7X0SJN5</accession>